<dbReference type="PANTHER" id="PTHR48034">
    <property type="entry name" value="TRANSFORMER-2 SEX-DETERMINING PROTEIN-RELATED"/>
    <property type="match status" value="1"/>
</dbReference>
<proteinExistence type="inferred from homology"/>
<dbReference type="GO" id="GO:0003723">
    <property type="term" value="F:RNA binding"/>
    <property type="evidence" value="ECO:0007669"/>
    <property type="project" value="UniProtKB-UniRule"/>
</dbReference>
<evidence type="ECO:0000259" key="4">
    <source>
        <dbReference type="PROSITE" id="PS50102"/>
    </source>
</evidence>
<dbReference type="Gene3D" id="3.30.70.330">
    <property type="match status" value="1"/>
</dbReference>
<name>A0A368GNT4_ANCCA</name>
<keyword evidence="2" id="KW-0694">RNA-binding</keyword>
<dbReference type="FunFam" id="3.30.70.330:FF:000091">
    <property type="entry name" value="Polyadenylate-binding protein"/>
    <property type="match status" value="1"/>
</dbReference>
<dbReference type="Gene3D" id="1.10.1900.10">
    <property type="entry name" value="c-terminal domain of poly(a) binding protein"/>
    <property type="match status" value="1"/>
</dbReference>
<comment type="similarity">
    <text evidence="1">Belongs to the polyadenylate-binding protein type-1 family.</text>
</comment>
<dbReference type="CDD" id="cd12381">
    <property type="entry name" value="RRM4_I_PABPs"/>
    <property type="match status" value="1"/>
</dbReference>
<dbReference type="SUPFAM" id="SSF54928">
    <property type="entry name" value="RNA-binding domain, RBD"/>
    <property type="match status" value="1"/>
</dbReference>
<dbReference type="OrthoDB" id="19742at2759"/>
<dbReference type="PROSITE" id="PS51309">
    <property type="entry name" value="PABC"/>
    <property type="match status" value="1"/>
</dbReference>
<evidence type="ECO:0000256" key="3">
    <source>
        <dbReference type="SAM" id="MobiDB-lite"/>
    </source>
</evidence>
<dbReference type="InterPro" id="IPR002004">
    <property type="entry name" value="PABP_HYD_C"/>
</dbReference>
<dbReference type="InterPro" id="IPR035979">
    <property type="entry name" value="RBD_domain_sf"/>
</dbReference>
<feature type="region of interest" description="Disordered" evidence="3">
    <location>
        <begin position="245"/>
        <end position="270"/>
    </location>
</feature>
<keyword evidence="7" id="KW-1185">Reference proteome</keyword>
<feature type="compositionally biased region" description="Low complexity" evidence="3">
    <location>
        <begin position="245"/>
        <end position="266"/>
    </location>
</feature>
<dbReference type="Pfam" id="PF00658">
    <property type="entry name" value="MLLE"/>
    <property type="match status" value="1"/>
</dbReference>
<dbReference type="PROSITE" id="PS50102">
    <property type="entry name" value="RRM"/>
    <property type="match status" value="1"/>
</dbReference>
<dbReference type="AlphaFoldDB" id="A0A368GNT4"/>
<accession>A0A368GNT4</accession>
<dbReference type="InterPro" id="IPR012677">
    <property type="entry name" value="Nucleotide-bd_a/b_plait_sf"/>
</dbReference>
<protein>
    <submittedName>
        <fullName evidence="6">Poly-adenylate binding protein, unique domain protein</fullName>
    </submittedName>
</protein>
<dbReference type="SMART" id="SM00517">
    <property type="entry name" value="PolyA"/>
    <property type="match status" value="1"/>
</dbReference>
<evidence type="ECO:0000256" key="1">
    <source>
        <dbReference type="ARBA" id="ARBA00008557"/>
    </source>
</evidence>
<evidence type="ECO:0000313" key="6">
    <source>
        <dbReference type="EMBL" id="RCN45984.1"/>
    </source>
</evidence>
<dbReference type="SUPFAM" id="SSF63570">
    <property type="entry name" value="PABC (PABP) domain"/>
    <property type="match status" value="1"/>
</dbReference>
<dbReference type="InterPro" id="IPR036053">
    <property type="entry name" value="PABP-dom"/>
</dbReference>
<reference evidence="6 7" key="1">
    <citation type="submission" date="2014-10" db="EMBL/GenBank/DDBJ databases">
        <title>Draft genome of the hookworm Ancylostoma caninum.</title>
        <authorList>
            <person name="Mitreva M."/>
        </authorList>
    </citation>
    <scope>NUCLEOTIDE SEQUENCE [LARGE SCALE GENOMIC DNA]</scope>
    <source>
        <strain evidence="6 7">Baltimore</strain>
    </source>
</reference>
<dbReference type="InterPro" id="IPR000504">
    <property type="entry name" value="RRM_dom"/>
</dbReference>
<dbReference type="STRING" id="29170.A0A368GNT4"/>
<feature type="domain" description="RRM" evidence="4">
    <location>
        <begin position="46"/>
        <end position="123"/>
    </location>
</feature>
<sequence length="581" mass="63936">MNDYVIEGTDHKLVVCRAQKKSERSAELKRKYDLQKVERMQRYQGVNLYVKNLDDTVDDEALRKHFESYGKITSCKVMTDENGRSKGFGFVCFEKPDEATNAVTEMNSKMVCSKPLYVALAQRKEDRRAQLASQYMQRLASMRLSNNVPGTMYTPSQGGYFVSSTLQNQRGFAPGAMAGTAMRSSARNWQSNFGGQNPYIVPGGPVFQGRGRAGGTASDMRAQQFTQNAVQGGNRLAGQRVVPGGVAGQAQGAGQRQHPGQRPQAAGGKQNAAPLFQQYPQSQQQRPAPIAQGIVVGGQEPLTSHMLAQAAPQEQKQLLGERIYALIDRLYPGHKDAGKITGMMLEIDNSELIMMLQDMDLFKSKVEEASSVLHIMIAFYMEVSSANVELENALAKVSKRTNSYLKAAAKFAVQNNLPLCLASAWSSRAKNDNTVTGRPTDPASCIICGLDLRNKRCFDVQINEIDAVKNFQGICCGCRQVYKCGEVQLPSCSELVKNSESVTDDSSILDRTFDEDSICAASTPIGKGKVMPLISPRVTNLQNQAKKNRKRRGSALERLLKEEDSETDRSLSGFLNMVAKY</sequence>
<dbReference type="Proteomes" id="UP000252519">
    <property type="component" value="Unassembled WGS sequence"/>
</dbReference>
<feature type="domain" description="PABC" evidence="5">
    <location>
        <begin position="299"/>
        <end position="378"/>
    </location>
</feature>
<comment type="caution">
    <text evidence="6">The sequence shown here is derived from an EMBL/GenBank/DDBJ whole genome shotgun (WGS) entry which is preliminary data.</text>
</comment>
<gene>
    <name evidence="6" type="ORF">ANCCAN_08021</name>
</gene>
<dbReference type="SMART" id="SM00360">
    <property type="entry name" value="RRM"/>
    <property type="match status" value="1"/>
</dbReference>
<evidence type="ECO:0000259" key="5">
    <source>
        <dbReference type="PROSITE" id="PS51309"/>
    </source>
</evidence>
<dbReference type="EMBL" id="JOJR01000089">
    <property type="protein sequence ID" value="RCN45984.1"/>
    <property type="molecule type" value="Genomic_DNA"/>
</dbReference>
<evidence type="ECO:0000313" key="7">
    <source>
        <dbReference type="Proteomes" id="UP000252519"/>
    </source>
</evidence>
<organism evidence="6 7">
    <name type="scientific">Ancylostoma caninum</name>
    <name type="common">Dog hookworm</name>
    <dbReference type="NCBI Taxonomy" id="29170"/>
    <lineage>
        <taxon>Eukaryota</taxon>
        <taxon>Metazoa</taxon>
        <taxon>Ecdysozoa</taxon>
        <taxon>Nematoda</taxon>
        <taxon>Chromadorea</taxon>
        <taxon>Rhabditida</taxon>
        <taxon>Rhabditina</taxon>
        <taxon>Rhabditomorpha</taxon>
        <taxon>Strongyloidea</taxon>
        <taxon>Ancylostomatidae</taxon>
        <taxon>Ancylostomatinae</taxon>
        <taxon>Ancylostoma</taxon>
    </lineage>
</organism>
<dbReference type="Pfam" id="PF00076">
    <property type="entry name" value="RRM_1"/>
    <property type="match status" value="1"/>
</dbReference>
<evidence type="ECO:0000256" key="2">
    <source>
        <dbReference type="PROSITE-ProRule" id="PRU00176"/>
    </source>
</evidence>
<dbReference type="InterPro" id="IPR050441">
    <property type="entry name" value="RBM"/>
</dbReference>
<dbReference type="FunFam" id="1.10.1900.10:FF:000009">
    <property type="entry name" value="Polyadenylate-binding protein"/>
    <property type="match status" value="1"/>
</dbReference>